<dbReference type="OMA" id="MELWCFM"/>
<dbReference type="InParanoid" id="A0A804KKW8"/>
<evidence type="ECO:0000313" key="2">
    <source>
        <dbReference type="EnsemblPlants" id="Ma09_p18040.1"/>
    </source>
</evidence>
<evidence type="ECO:0000313" key="1">
    <source>
        <dbReference type="EMBL" id="CAG1835836.1"/>
    </source>
</evidence>
<evidence type="ECO:0000313" key="3">
    <source>
        <dbReference type="Proteomes" id="UP000012960"/>
    </source>
</evidence>
<dbReference type="OrthoDB" id="1925340at2759"/>
<dbReference type="EnsemblPlants" id="Ma09_t18040.1">
    <property type="protein sequence ID" value="Ma09_p18040.1"/>
    <property type="gene ID" value="Ma09_g18040"/>
</dbReference>
<reference evidence="2" key="2">
    <citation type="submission" date="2021-05" db="UniProtKB">
        <authorList>
            <consortium name="EnsemblPlants"/>
        </authorList>
    </citation>
    <scope>IDENTIFICATION</scope>
    <source>
        <strain evidence="2">subsp. malaccensis</strain>
    </source>
</reference>
<accession>A0A804KKW8</accession>
<name>A0A804KKW8_MUSAM</name>
<sequence length="1019" mass="113781">MEGETKRNELESLIEAIKGSNVLECRISLISQLGNVNDFNQSGSSFQALLLEYLAEFWEEATCLGMPQCMLNKTILSVASKYLESDMHNCLSKFLVLGTKAIKWCERHLEITINSIGESHDENCSSIFYQIILDSLSLSSSVIFALTRSPVFEEKEVVNIIEDFILDLLNLTKTSVVETKKIPSIASEVVKLTQVIVDAAVKLCRTYCQAVKWDFYEMNADRNKEMAEVGVDLASHVVNITACTTKYLYELGMFAAAGGGSLVTLLNVSWKGVVSLLQLGKGFLTKKVNVADIILNLVSLAIESLRSASEAWCMTLQETLTGAEAKRFFLPIKFYLINAVRISSEYPYEAIDVYRELTRCALLISSLGILFSKETKLRAASEALAEFLEPTSSLLLHTLLNTANINLESRLLILDWLLSYENDSKSTVVVENADSSSGSTSLGSIFLVNCDDVPMARAVLLGRLMLFLNLLKTSPVLREEIVIGISGKLDSLLHMMMHEEVYSLALGLEIPVNCVVGPNSGVAWQLMFYFILHSLKTFMIVAASSGPAWMEVEFFLLRNICHPHFLCLEIITEMYCFLLRHGETNMTNYILDKLCSVLKFVASSEPDLRPLDTLRKTSRLVCVSLSYVCPAAVDRFYNLVESEDEPNLSQIMYLALLVEGFPLESLPDESKMLAIRKLVTSFYHFTENKAKEQELVLLKSTEFGYSSFVGLPVHALSSALQCRQVKDSDIAGDKNMAHVVNFAVVVIHGYKSAVDRKKDIFATLLSATLVIISNMRNFYGSAEMEKLIVELHTLFMQCPTDADGMLYQCKPSLAYFMASLSHMEIAEGEGQTLCTAVWDLYHMLLRERHWAIVHLVIVAFGYFAARTSCTQLWRFVPHDATLSFDTNTGTEANEDRFMSELKCVLEKEVALCDVTPSKEQLYLLQEGIVLRKLVKGVCNNSKVSGSKQLVNDDKNSVKNRKRKLLDRICEGMELLQSGVKVMNDALAQSDATDLKDTLSSHILCLEDVISHLVGSTNQE</sequence>
<dbReference type="InterPro" id="IPR027902">
    <property type="entry name" value="DUF4487"/>
</dbReference>
<gene>
    <name evidence="1" type="ORF">GSMUA_238050.1</name>
</gene>
<dbReference type="Pfam" id="PF14868">
    <property type="entry name" value="DUF4487"/>
    <property type="match status" value="1"/>
</dbReference>
<dbReference type="EMBL" id="HG996474">
    <property type="protein sequence ID" value="CAG1835836.1"/>
    <property type="molecule type" value="Genomic_DNA"/>
</dbReference>
<keyword evidence="3" id="KW-1185">Reference proteome</keyword>
<dbReference type="PANTHER" id="PTHR36702">
    <property type="entry name" value="HOLLIDAY JUNCTION RESOLVASE"/>
    <property type="match status" value="1"/>
</dbReference>
<proteinExistence type="predicted"/>
<organism evidence="2 3">
    <name type="scientific">Musa acuminata subsp. malaccensis</name>
    <name type="common">Wild banana</name>
    <name type="synonym">Musa malaccensis</name>
    <dbReference type="NCBI Taxonomy" id="214687"/>
    <lineage>
        <taxon>Eukaryota</taxon>
        <taxon>Viridiplantae</taxon>
        <taxon>Streptophyta</taxon>
        <taxon>Embryophyta</taxon>
        <taxon>Tracheophyta</taxon>
        <taxon>Spermatophyta</taxon>
        <taxon>Magnoliopsida</taxon>
        <taxon>Liliopsida</taxon>
        <taxon>Zingiberales</taxon>
        <taxon>Musaceae</taxon>
        <taxon>Musa</taxon>
    </lineage>
</organism>
<dbReference type="FunCoup" id="A0A804KKW8">
    <property type="interactions" value="2447"/>
</dbReference>
<dbReference type="AlphaFoldDB" id="A0A804KKW8"/>
<protein>
    <submittedName>
        <fullName evidence="1">(wild Malaysian banana) hypothetical protein</fullName>
    </submittedName>
</protein>
<dbReference type="Proteomes" id="UP000012960">
    <property type="component" value="Unplaced"/>
</dbReference>
<dbReference type="Gramene" id="Ma09_t18040.1">
    <property type="protein sequence ID" value="Ma09_p18040.1"/>
    <property type="gene ID" value="Ma09_g18040"/>
</dbReference>
<reference evidence="1" key="1">
    <citation type="submission" date="2021-03" db="EMBL/GenBank/DDBJ databases">
        <authorList>
            <consortium name="Genoscope - CEA"/>
            <person name="William W."/>
        </authorList>
    </citation>
    <scope>NUCLEOTIDE SEQUENCE</scope>
    <source>
        <strain evidence="1">Doubled-haploid Pahang</strain>
    </source>
</reference>
<dbReference type="PANTHER" id="PTHR36702:SF1">
    <property type="entry name" value="HOLLIDAY JUNCTION RESOLVASE"/>
    <property type="match status" value="1"/>
</dbReference>